<evidence type="ECO:0000313" key="5">
    <source>
        <dbReference type="Proteomes" id="UP000622317"/>
    </source>
</evidence>
<keyword evidence="1" id="KW-0813">Transport</keyword>
<reference evidence="4" key="1">
    <citation type="submission" date="2020-09" db="EMBL/GenBank/DDBJ databases">
        <title>Pelagicoccus enzymogenes sp. nov. with an EPS production, isolated from marine sediment.</title>
        <authorList>
            <person name="Feng X."/>
        </authorList>
    </citation>
    <scope>NUCLEOTIDE SEQUENCE</scope>
    <source>
        <strain evidence="4">NFK12</strain>
    </source>
</reference>
<dbReference type="SUPFAM" id="SSF56935">
    <property type="entry name" value="Porins"/>
    <property type="match status" value="1"/>
</dbReference>
<dbReference type="Gene3D" id="2.170.130.10">
    <property type="entry name" value="TonB-dependent receptor, plug domain"/>
    <property type="match status" value="1"/>
</dbReference>
<keyword evidence="1" id="KW-0406">Ion transport</keyword>
<name>A0A927FDC2_9BACT</name>
<evidence type="ECO:0008006" key="6">
    <source>
        <dbReference type="Google" id="ProtNLM"/>
    </source>
</evidence>
<organism evidence="4 5">
    <name type="scientific">Pelagicoccus enzymogenes</name>
    <dbReference type="NCBI Taxonomy" id="2773457"/>
    <lineage>
        <taxon>Bacteria</taxon>
        <taxon>Pseudomonadati</taxon>
        <taxon>Verrucomicrobiota</taxon>
        <taxon>Opitutia</taxon>
        <taxon>Puniceicoccales</taxon>
        <taxon>Pelagicoccaceae</taxon>
        <taxon>Pelagicoccus</taxon>
    </lineage>
</organism>
<keyword evidence="3" id="KW-0732">Signal</keyword>
<comment type="caution">
    <text evidence="4">The sequence shown here is derived from an EMBL/GenBank/DDBJ whole genome shotgun (WGS) entry which is preliminary data.</text>
</comment>
<feature type="signal peptide" evidence="3">
    <location>
        <begin position="1"/>
        <end position="24"/>
    </location>
</feature>
<evidence type="ECO:0000313" key="4">
    <source>
        <dbReference type="EMBL" id="MBD5781610.1"/>
    </source>
</evidence>
<evidence type="ECO:0000256" key="3">
    <source>
        <dbReference type="SAM" id="SignalP"/>
    </source>
</evidence>
<dbReference type="AlphaFoldDB" id="A0A927FDC2"/>
<dbReference type="PANTHER" id="PTHR32552">
    <property type="entry name" value="FERRICHROME IRON RECEPTOR-RELATED"/>
    <property type="match status" value="1"/>
</dbReference>
<dbReference type="InterPro" id="IPR037066">
    <property type="entry name" value="Plug_dom_sf"/>
</dbReference>
<dbReference type="RefSeq" id="WP_191618695.1">
    <property type="nucleotide sequence ID" value="NZ_JACYFG010000051.1"/>
</dbReference>
<protein>
    <recommendedName>
        <fullName evidence="6">TonB-dependent receptor</fullName>
    </recommendedName>
</protein>
<sequence>MKALRPCHGSALLAVATVATLSFADDNDIEEDTFELSPFIVDGSSDSGYHATETLAGSRLRTNVGDIGGAMDIFTKDFLEDIGADDFSSALEFATNTGSWDPDLVSNPEAANARDDVSYTVRGFKVTSLSRDFFKSLYGADGYNTQRLTFSRGPNSILYGIAQPGGIANSMTMRANFRNTTKFTANYDTNGGHRATTSFNRVLIDDKLAIVANTLYKYKSSWIDGVFSRDKRFHAALKYRPFSGSEGIMEDLEINLSHEKGRSKSQILGRSEPIGDGISEWIAAGKPVFDNINTPEDEIPEGVQKYTDSSRALFMIKGVPGGPEVPTLDWSNTYVGSSPSETRSLLDTSIIPKDVNYLGSAAVKYEDFQTTQIFVNKKFGKLYLDLAYNSQEHGRNAQDELRGFKLQADPNMYLPNSTPDNLIPNPYAGKYFIQGSWVRHQPIHDRDAETVRFSASYDLDFQGRDDILRHLGKFRFAAMQEESRTERFRQFSRLYNLTPDLTNELLVRQPGSGLSPSYTGPRRGFVPDRSISREIRNTGIIYNPEEDYYVQTNVVGGGGYQPAAGRGYIVDPETGERLSFPIAGNGTNAKNSPIFRSYIDPEKGLYATGGAIPTLPGYEQPIYGDVLIADGYTVEGYPNLRTDENGITLGLAPDIAGGKGYEKRVSQTYTMQHYLFGGRIVTTLGWRSDDVDNWGISEQMRDYRFDNDYYFYGDARQFDPRSTTDNYVFKAGDPTTKSIVVKPNQFVSFFYSQADNFNPVGSGNNIYGEELPNPSGLGEDAGVRLNFGPKFNLSLSAFRTTSKDERQAKIRTGTRFPIFNQDFVSETLWKNVSRLQNDVEGFVTDDTTDYLTSPYRHDREINWVGRQSVQSEGVELRMTVNPTRQLRMMFNFSTQDSQINEVGPDLYTYWMDFVPSVFAEHPEYLADNPEGQTYMNLTGAKLKFLTYHGRRDDNGKLIDRALTIPELIRGAQDDVLRLSDLIGFSDSSQPKSSANFVGTYTFGNDSNLKGWAFGVNARWRDVRTLGYPVKPGPGARLDAANPYTGGDTLSTGGFIRFKKKFGNVNYTGQIQITNLFSDTELVPFGTDKAGTGEVIRYKYQAPRTIDFRNTLSF</sequence>
<dbReference type="GO" id="GO:0006811">
    <property type="term" value="P:monoatomic ion transport"/>
    <property type="evidence" value="ECO:0007669"/>
    <property type="project" value="UniProtKB-KW"/>
</dbReference>
<accession>A0A927FDC2</accession>
<feature type="chain" id="PRO_5037071033" description="TonB-dependent receptor" evidence="3">
    <location>
        <begin position="25"/>
        <end position="1113"/>
    </location>
</feature>
<keyword evidence="2" id="KW-0798">TonB box</keyword>
<proteinExistence type="predicted"/>
<evidence type="ECO:0000256" key="1">
    <source>
        <dbReference type="ARBA" id="ARBA00023065"/>
    </source>
</evidence>
<evidence type="ECO:0000256" key="2">
    <source>
        <dbReference type="ARBA" id="ARBA00023077"/>
    </source>
</evidence>
<dbReference type="InterPro" id="IPR039426">
    <property type="entry name" value="TonB-dep_rcpt-like"/>
</dbReference>
<dbReference type="EMBL" id="JACYFG010000051">
    <property type="protein sequence ID" value="MBD5781610.1"/>
    <property type="molecule type" value="Genomic_DNA"/>
</dbReference>
<dbReference type="PANTHER" id="PTHR32552:SF81">
    <property type="entry name" value="TONB-DEPENDENT OUTER MEMBRANE RECEPTOR"/>
    <property type="match status" value="1"/>
</dbReference>
<gene>
    <name evidence="4" type="ORF">IEN85_19065</name>
</gene>
<keyword evidence="5" id="KW-1185">Reference proteome</keyword>
<dbReference type="Proteomes" id="UP000622317">
    <property type="component" value="Unassembled WGS sequence"/>
</dbReference>